<evidence type="ECO:0000256" key="1">
    <source>
        <dbReference type="SAM" id="Phobius"/>
    </source>
</evidence>
<feature type="transmembrane region" description="Helical" evidence="1">
    <location>
        <begin position="136"/>
        <end position="159"/>
    </location>
</feature>
<feature type="transmembrane region" description="Helical" evidence="1">
    <location>
        <begin position="206"/>
        <end position="229"/>
    </location>
</feature>
<sequence>MTAIHSSFLQMMRQLRNDSLLLIMLFVPFLAGTIFHFGLPVAESYLTNFFSVPVILAPYYQLVDVLLSLLTPTILSFVVALTILEEADDGIVRYLAITPLGKKGYLISRLGLMTLLAIPLNLFVTSHFSITELKPSIILAFSVFGAVHGLVVALMIVALSSNKVEGMAIGKVTSLITVGLFAPYFLSDQLSYLFAAMPSFWVAKFVIEGQILFLILSLTINVFFICLLFRRFAAKLR</sequence>
<proteinExistence type="predicted"/>
<keyword evidence="1" id="KW-0472">Membrane</keyword>
<gene>
    <name evidence="2" type="ORF">JZO67_003761</name>
</gene>
<feature type="transmembrane region" description="Helical" evidence="1">
    <location>
        <begin position="105"/>
        <end position="124"/>
    </location>
</feature>
<keyword evidence="3" id="KW-1185">Reference proteome</keyword>
<feature type="transmembrane region" description="Helical" evidence="1">
    <location>
        <begin position="166"/>
        <end position="186"/>
    </location>
</feature>
<keyword evidence="1" id="KW-0812">Transmembrane</keyword>
<evidence type="ECO:0000313" key="3">
    <source>
        <dbReference type="Proteomes" id="UP000664357"/>
    </source>
</evidence>
<protein>
    <submittedName>
        <fullName evidence="2">Fluoroquinolone transport system permease</fullName>
    </submittedName>
</protein>
<keyword evidence="1" id="KW-1133">Transmembrane helix</keyword>
<evidence type="ECO:0000313" key="2">
    <source>
        <dbReference type="EMBL" id="MEO1771780.1"/>
    </source>
</evidence>
<dbReference type="RefSeq" id="WP_207704916.1">
    <property type="nucleotide sequence ID" value="NZ_JAFREL020000003.1"/>
</dbReference>
<accession>A0ABV0ET10</accession>
<name>A0ABV0ET10_9ENTE</name>
<comment type="caution">
    <text evidence="2">The sequence shown here is derived from an EMBL/GenBank/DDBJ whole genome shotgun (WGS) entry which is preliminary data.</text>
</comment>
<feature type="transmembrane region" description="Helical" evidence="1">
    <location>
        <begin position="59"/>
        <end position="84"/>
    </location>
</feature>
<organism evidence="2 3">
    <name type="scientific">Candidatus Enterococcus ferrettii</name>
    <dbReference type="NCBI Taxonomy" id="2815324"/>
    <lineage>
        <taxon>Bacteria</taxon>
        <taxon>Bacillati</taxon>
        <taxon>Bacillota</taxon>
        <taxon>Bacilli</taxon>
        <taxon>Lactobacillales</taxon>
        <taxon>Enterococcaceae</taxon>
        <taxon>Enterococcus</taxon>
    </lineage>
</organism>
<feature type="transmembrane region" description="Helical" evidence="1">
    <location>
        <begin position="20"/>
        <end position="39"/>
    </location>
</feature>
<dbReference type="Proteomes" id="UP000664357">
    <property type="component" value="Unassembled WGS sequence"/>
</dbReference>
<reference evidence="2 3" key="1">
    <citation type="submission" date="2021-03" db="EMBL/GenBank/DDBJ databases">
        <authorList>
            <person name="Gilmore M.S."/>
            <person name="Schwartzman J."/>
            <person name="Van Tyne D."/>
            <person name="Martin M."/>
            <person name="Earl A.M."/>
            <person name="Manson A.L."/>
            <person name="Straub T."/>
            <person name="Salamzade R."/>
            <person name="Saavedra J."/>
            <person name="Lebreton F."/>
            <person name="Prichula J."/>
            <person name="Schaufler K."/>
            <person name="Gaca A."/>
            <person name="Sgardioli B."/>
            <person name="Wagenaar J."/>
            <person name="Strong T."/>
        </authorList>
    </citation>
    <scope>NUCLEOTIDE SEQUENCE [LARGE SCALE GENOMIC DNA]</scope>
    <source>
        <strain evidence="2 3">665A</strain>
    </source>
</reference>
<reference evidence="2 3" key="2">
    <citation type="submission" date="2024-02" db="EMBL/GenBank/DDBJ databases">
        <title>The Genome Sequence of Enterococcus sp. DIV0159.</title>
        <authorList>
            <person name="Earl A."/>
            <person name="Manson A."/>
            <person name="Gilmore M."/>
            <person name="Sanders J."/>
            <person name="Shea T."/>
            <person name="Howe W."/>
            <person name="Livny J."/>
            <person name="Cuomo C."/>
            <person name="Neafsey D."/>
            <person name="Birren B."/>
        </authorList>
    </citation>
    <scope>NUCLEOTIDE SEQUENCE [LARGE SCALE GENOMIC DNA]</scope>
    <source>
        <strain evidence="2 3">665A</strain>
    </source>
</reference>
<dbReference type="EMBL" id="JAFREL020000003">
    <property type="protein sequence ID" value="MEO1771780.1"/>
    <property type="molecule type" value="Genomic_DNA"/>
</dbReference>